<protein>
    <submittedName>
        <fullName evidence="7">YteA family sporulation protein</fullName>
    </submittedName>
</protein>
<feature type="region of interest" description="Disordered" evidence="5">
    <location>
        <begin position="179"/>
        <end position="207"/>
    </location>
</feature>
<dbReference type="SUPFAM" id="SSF57716">
    <property type="entry name" value="Glucocorticoid receptor-like (DNA-binding domain)"/>
    <property type="match status" value="1"/>
</dbReference>
<feature type="domain" description="Zinc finger DksA/TraR C4-type" evidence="6">
    <location>
        <begin position="82"/>
        <end position="109"/>
    </location>
</feature>
<name>A0A428MUS7_9BACI</name>
<evidence type="ECO:0000313" key="7">
    <source>
        <dbReference type="EMBL" id="RSL29889.1"/>
    </source>
</evidence>
<evidence type="ECO:0000313" key="8">
    <source>
        <dbReference type="Proteomes" id="UP000275076"/>
    </source>
</evidence>
<accession>A0A428MUS7</accession>
<keyword evidence="2" id="KW-0863">Zinc-finger</keyword>
<evidence type="ECO:0000259" key="6">
    <source>
        <dbReference type="Pfam" id="PF01258"/>
    </source>
</evidence>
<keyword evidence="8" id="KW-1185">Reference proteome</keyword>
<dbReference type="NCBIfam" id="TIGR02890">
    <property type="entry name" value="bacill_yteA"/>
    <property type="match status" value="1"/>
</dbReference>
<sequence>MFQDIRKRLNNRLHELQHRQSEHGEMDVEFAQESMGELSNYDNHPADQATGLYEREKDLALEQHTDREEIRIQKALEAIDEGTYGTCRKCGDDIPVERLKAEPTALECVRHSYDEPRLDDRPVEEDQLLPGKGGFTNTTTEGVENDRFDAEETWEQTAAYGSSDTPQDTYNPGEFYEGMFGDADSETGEEDMIDGFSMTDSEGNPIDFDHDVDFSHAYLRR</sequence>
<proteinExistence type="predicted"/>
<dbReference type="Pfam" id="PF01258">
    <property type="entry name" value="zf-dskA_traR"/>
    <property type="match status" value="1"/>
</dbReference>
<dbReference type="PANTHER" id="PTHR33823">
    <property type="entry name" value="RNA POLYMERASE-BINDING TRANSCRIPTION FACTOR DKSA-RELATED"/>
    <property type="match status" value="1"/>
</dbReference>
<dbReference type="OrthoDB" id="9811543at2"/>
<dbReference type="InterPro" id="IPR000962">
    <property type="entry name" value="Znf_DskA_TraR"/>
</dbReference>
<reference evidence="7 8" key="1">
    <citation type="submission" date="2018-10" db="EMBL/GenBank/DDBJ databases">
        <title>Draft genome sequence of Bacillus salarius IM0101, isolated from a hypersaline soil in Inner Mongolia, China.</title>
        <authorList>
            <person name="Yamprayoonswat W."/>
            <person name="Boonvisut S."/>
            <person name="Jumpathong W."/>
            <person name="Sittihan S."/>
            <person name="Ruangsuj P."/>
            <person name="Wanthongcharoen S."/>
            <person name="Thongpramul N."/>
            <person name="Pimmason S."/>
            <person name="Yu B."/>
            <person name="Yasawong M."/>
        </authorList>
    </citation>
    <scope>NUCLEOTIDE SEQUENCE [LARGE SCALE GENOMIC DNA]</scope>
    <source>
        <strain evidence="7 8">IM0101</strain>
    </source>
</reference>
<dbReference type="EMBL" id="RBVX01000048">
    <property type="protein sequence ID" value="RSL29889.1"/>
    <property type="molecule type" value="Genomic_DNA"/>
</dbReference>
<gene>
    <name evidence="7" type="ORF">D7Z54_28910</name>
</gene>
<dbReference type="InterPro" id="IPR014240">
    <property type="entry name" value="YteA"/>
</dbReference>
<keyword evidence="1" id="KW-0479">Metal-binding</keyword>
<evidence type="ECO:0000256" key="1">
    <source>
        <dbReference type="ARBA" id="ARBA00022723"/>
    </source>
</evidence>
<evidence type="ECO:0000256" key="2">
    <source>
        <dbReference type="ARBA" id="ARBA00022771"/>
    </source>
</evidence>
<keyword evidence="3" id="KW-0862">Zinc</keyword>
<feature type="compositionally biased region" description="Acidic residues" evidence="5">
    <location>
        <begin position="183"/>
        <end position="193"/>
    </location>
</feature>
<organism evidence="7 8">
    <name type="scientific">Salibacterium salarium</name>
    <dbReference type="NCBI Taxonomy" id="284579"/>
    <lineage>
        <taxon>Bacteria</taxon>
        <taxon>Bacillati</taxon>
        <taxon>Bacillota</taxon>
        <taxon>Bacilli</taxon>
        <taxon>Bacillales</taxon>
        <taxon>Bacillaceae</taxon>
    </lineage>
</organism>
<dbReference type="Gene3D" id="1.20.120.910">
    <property type="entry name" value="DksA, coiled-coil domain"/>
    <property type="match status" value="1"/>
</dbReference>
<dbReference type="SUPFAM" id="SSF109635">
    <property type="entry name" value="DnaK suppressor protein DksA, alpha-hairpin domain"/>
    <property type="match status" value="1"/>
</dbReference>
<dbReference type="InterPro" id="IPR037187">
    <property type="entry name" value="DnaK_N"/>
</dbReference>
<evidence type="ECO:0000256" key="4">
    <source>
        <dbReference type="PROSITE-ProRule" id="PRU00510"/>
    </source>
</evidence>
<dbReference type="PROSITE" id="PS51128">
    <property type="entry name" value="ZF_DKSA_2"/>
    <property type="match status" value="1"/>
</dbReference>
<comment type="caution">
    <text evidence="4">Lacks conserved residue(s) required for the propagation of feature annotation.</text>
</comment>
<evidence type="ECO:0000256" key="5">
    <source>
        <dbReference type="SAM" id="MobiDB-lite"/>
    </source>
</evidence>
<dbReference type="PANTHER" id="PTHR33823:SF4">
    <property type="entry name" value="GENERAL STRESS PROTEIN 16O"/>
    <property type="match status" value="1"/>
</dbReference>
<dbReference type="GO" id="GO:0008270">
    <property type="term" value="F:zinc ion binding"/>
    <property type="evidence" value="ECO:0007669"/>
    <property type="project" value="UniProtKB-KW"/>
</dbReference>
<dbReference type="Proteomes" id="UP000275076">
    <property type="component" value="Unassembled WGS sequence"/>
</dbReference>
<comment type="caution">
    <text evidence="7">The sequence shown here is derived from an EMBL/GenBank/DDBJ whole genome shotgun (WGS) entry which is preliminary data.</text>
</comment>
<dbReference type="AlphaFoldDB" id="A0A428MUS7"/>
<evidence type="ECO:0000256" key="3">
    <source>
        <dbReference type="ARBA" id="ARBA00022833"/>
    </source>
</evidence>